<sequence precursor="true">MQRRHFFAGAASAVAAAGVSRVALAALPEAPQQTSADTAAPWTPPGVTGAGRPYQPVVTLNGWTLPWRMNNGVKEFHLVAEPVVREVAPGFHVNMWGYNGQSPGPTIEVVEGDRVRIYVTNRLPEHTTIHWHGQRLPNGMDGVGGLNQPQIPVGKTFVYEFVARRPGTFMYHPHADEMVQMAMGMMGFWVTHPKQKHPLIEDAQRDYCFLLNAFDVTPGSRTPQVNTMLDQNIWCWNSRVFPAISPLVARQGERVRVRIGNLTMTNHPIHIHGIEFEVTGTDGGPTPKGARWPEVTTDVAVGQMRQIEFIADEPGDWAMHCHKSHHTMGAMGHDVPTMIGADHRGLVGALQRAAPDHMVMGERGMADMGEMQMELPANTFPMMTGSGPHGPIEMGGMFTVLKVRADQKPGDYSDPGPYAQPPGTQARLVEIASAPEAPRAAPRPAGQTPEPKARARKPTGHAHH</sequence>
<accession>A0A1L1PI45</accession>
<evidence type="ECO:0000313" key="10">
    <source>
        <dbReference type="Proteomes" id="UP000028878"/>
    </source>
</evidence>
<dbReference type="SUPFAM" id="SSF49503">
    <property type="entry name" value="Cupredoxins"/>
    <property type="match status" value="2"/>
</dbReference>
<dbReference type="Proteomes" id="UP000028878">
    <property type="component" value="Unassembled WGS sequence"/>
</dbReference>
<evidence type="ECO:0000256" key="2">
    <source>
        <dbReference type="ARBA" id="ARBA00022723"/>
    </source>
</evidence>
<evidence type="ECO:0000256" key="3">
    <source>
        <dbReference type="ARBA" id="ARBA00023002"/>
    </source>
</evidence>
<dbReference type="InterPro" id="IPR045087">
    <property type="entry name" value="Cu-oxidase_fam"/>
</dbReference>
<dbReference type="InterPro" id="IPR008972">
    <property type="entry name" value="Cupredoxin"/>
</dbReference>
<dbReference type="GO" id="GO:0042597">
    <property type="term" value="C:periplasmic space"/>
    <property type="evidence" value="ECO:0007669"/>
    <property type="project" value="UniProtKB-SubCell"/>
</dbReference>
<feature type="chain" id="PRO_5009681466" evidence="6">
    <location>
        <begin position="26"/>
        <end position="464"/>
    </location>
</feature>
<dbReference type="InterPro" id="IPR011707">
    <property type="entry name" value="Cu-oxidase-like_N"/>
</dbReference>
<evidence type="ECO:0000259" key="7">
    <source>
        <dbReference type="Pfam" id="PF07731"/>
    </source>
</evidence>
<organism evidence="9 10">
    <name type="scientific">Hydrogenophaga intermedia</name>
    <dbReference type="NCBI Taxonomy" id="65786"/>
    <lineage>
        <taxon>Bacteria</taxon>
        <taxon>Pseudomonadati</taxon>
        <taxon>Pseudomonadota</taxon>
        <taxon>Betaproteobacteria</taxon>
        <taxon>Burkholderiales</taxon>
        <taxon>Comamonadaceae</taxon>
        <taxon>Hydrogenophaga</taxon>
    </lineage>
</organism>
<feature type="region of interest" description="Disordered" evidence="5">
    <location>
        <begin position="407"/>
        <end position="464"/>
    </location>
</feature>
<dbReference type="PROSITE" id="PS00080">
    <property type="entry name" value="MULTICOPPER_OXIDASE2"/>
    <property type="match status" value="1"/>
</dbReference>
<dbReference type="GO" id="GO:0016491">
    <property type="term" value="F:oxidoreductase activity"/>
    <property type="evidence" value="ECO:0007669"/>
    <property type="project" value="UniProtKB-KW"/>
</dbReference>
<evidence type="ECO:0000259" key="8">
    <source>
        <dbReference type="Pfam" id="PF07732"/>
    </source>
</evidence>
<dbReference type="CDD" id="cd13860">
    <property type="entry name" value="CuRO_1_2dMco_1"/>
    <property type="match status" value="1"/>
</dbReference>
<dbReference type="GO" id="GO:0005507">
    <property type="term" value="F:copper ion binding"/>
    <property type="evidence" value="ECO:0007669"/>
    <property type="project" value="InterPro"/>
</dbReference>
<keyword evidence="3" id="KW-0560">Oxidoreductase</keyword>
<dbReference type="PANTHER" id="PTHR11709:SF394">
    <property type="entry name" value="FI03373P-RELATED"/>
    <property type="match status" value="1"/>
</dbReference>
<keyword evidence="6" id="KW-0732">Signal</keyword>
<protein>
    <submittedName>
        <fullName evidence="9">Multicopper oxidase type 3</fullName>
    </submittedName>
</protein>
<dbReference type="Pfam" id="PF07731">
    <property type="entry name" value="Cu-oxidase_2"/>
    <property type="match status" value="1"/>
</dbReference>
<dbReference type="InterPro" id="IPR002355">
    <property type="entry name" value="Cu_oxidase_Cu_BS"/>
</dbReference>
<dbReference type="AlphaFoldDB" id="A0A1L1PI45"/>
<keyword evidence="2" id="KW-0479">Metal-binding</keyword>
<dbReference type="InterPro" id="IPR011706">
    <property type="entry name" value="Cu-oxidase_C"/>
</dbReference>
<dbReference type="CDD" id="cd04202">
    <property type="entry name" value="CuRO_D2_2dMcoN_like"/>
    <property type="match status" value="1"/>
</dbReference>
<dbReference type="Pfam" id="PF07732">
    <property type="entry name" value="Cu-oxidase_3"/>
    <property type="match status" value="1"/>
</dbReference>
<evidence type="ECO:0000256" key="6">
    <source>
        <dbReference type="SAM" id="SignalP"/>
    </source>
</evidence>
<dbReference type="EMBL" id="CCAE010000023">
    <property type="protein sequence ID" value="CDN88454.1"/>
    <property type="molecule type" value="Genomic_DNA"/>
</dbReference>
<comment type="subcellular location">
    <subcellularLocation>
        <location evidence="1">Periplasm</location>
    </subcellularLocation>
</comment>
<keyword evidence="4" id="KW-0186">Copper</keyword>
<gene>
    <name evidence="9" type="ORF">BN948_02888</name>
</gene>
<reference evidence="10" key="2">
    <citation type="submission" date="2014-11" db="EMBL/GenBank/DDBJ databases">
        <title>Draft genome sequence of Hydrogenophaga intermedia S1.</title>
        <authorList>
            <person name="Gan H.M."/>
            <person name="Chew T.H."/>
            <person name="Stolz A."/>
        </authorList>
    </citation>
    <scope>NUCLEOTIDE SEQUENCE [LARGE SCALE GENOMIC DNA]</scope>
    <source>
        <strain evidence="10">S1</strain>
    </source>
</reference>
<evidence type="ECO:0000256" key="1">
    <source>
        <dbReference type="ARBA" id="ARBA00004418"/>
    </source>
</evidence>
<feature type="compositionally biased region" description="Basic residues" evidence="5">
    <location>
        <begin position="454"/>
        <end position="464"/>
    </location>
</feature>
<dbReference type="PANTHER" id="PTHR11709">
    <property type="entry name" value="MULTI-COPPER OXIDASE"/>
    <property type="match status" value="1"/>
</dbReference>
<keyword evidence="10" id="KW-1185">Reference proteome</keyword>
<reference evidence="10" key="1">
    <citation type="submission" date="2014-02" db="EMBL/GenBank/DDBJ databases">
        <authorList>
            <person name="Gan H."/>
        </authorList>
    </citation>
    <scope>NUCLEOTIDE SEQUENCE [LARGE SCALE GENOMIC DNA]</scope>
    <source>
        <strain evidence="10">S1</strain>
    </source>
</reference>
<evidence type="ECO:0000256" key="4">
    <source>
        <dbReference type="ARBA" id="ARBA00023008"/>
    </source>
</evidence>
<feature type="compositionally biased region" description="Low complexity" evidence="5">
    <location>
        <begin position="432"/>
        <end position="445"/>
    </location>
</feature>
<evidence type="ECO:0000256" key="5">
    <source>
        <dbReference type="SAM" id="MobiDB-lite"/>
    </source>
</evidence>
<proteinExistence type="predicted"/>
<feature type="domain" description="Plastocyanin-like" evidence="8">
    <location>
        <begin position="92"/>
        <end position="195"/>
    </location>
</feature>
<dbReference type="RefSeq" id="WP_009516864.1">
    <property type="nucleotide sequence ID" value="NZ_CCAE010000023.1"/>
</dbReference>
<feature type="domain" description="Plastocyanin-like" evidence="7">
    <location>
        <begin position="221"/>
        <end position="335"/>
    </location>
</feature>
<dbReference type="Gene3D" id="2.60.40.420">
    <property type="entry name" value="Cupredoxins - blue copper proteins"/>
    <property type="match status" value="2"/>
</dbReference>
<feature type="signal peptide" evidence="6">
    <location>
        <begin position="1"/>
        <end position="25"/>
    </location>
</feature>
<name>A0A1L1PI45_HYDIT</name>
<evidence type="ECO:0000313" key="9">
    <source>
        <dbReference type="EMBL" id="CDN88454.1"/>
    </source>
</evidence>